<gene>
    <name evidence="1" type="ORF">ACOLOM_LOCUS11928</name>
</gene>
<organism evidence="1 2">
    <name type="scientific">Acaulospora colombiana</name>
    <dbReference type="NCBI Taxonomy" id="27376"/>
    <lineage>
        <taxon>Eukaryota</taxon>
        <taxon>Fungi</taxon>
        <taxon>Fungi incertae sedis</taxon>
        <taxon>Mucoromycota</taxon>
        <taxon>Glomeromycotina</taxon>
        <taxon>Glomeromycetes</taxon>
        <taxon>Diversisporales</taxon>
        <taxon>Acaulosporaceae</taxon>
        <taxon>Acaulospora</taxon>
    </lineage>
</organism>
<reference evidence="1" key="1">
    <citation type="submission" date="2021-06" db="EMBL/GenBank/DDBJ databases">
        <authorList>
            <person name="Kallberg Y."/>
            <person name="Tangrot J."/>
            <person name="Rosling A."/>
        </authorList>
    </citation>
    <scope>NUCLEOTIDE SEQUENCE</scope>
    <source>
        <strain evidence="1">CL356</strain>
    </source>
</reference>
<comment type="caution">
    <text evidence="1">The sequence shown here is derived from an EMBL/GenBank/DDBJ whole genome shotgun (WGS) entry which is preliminary data.</text>
</comment>
<feature type="non-terminal residue" evidence="1">
    <location>
        <position position="1"/>
    </location>
</feature>
<accession>A0ACA9Q9T0</accession>
<keyword evidence="2" id="KW-1185">Reference proteome</keyword>
<evidence type="ECO:0000313" key="2">
    <source>
        <dbReference type="Proteomes" id="UP000789525"/>
    </source>
</evidence>
<sequence>SDGLSTFCGIVLLIATILEISILVNITRNWRALRKDVTAEAVDISMLIRVMLFGAWTFLGLVYVLLSSLFNPDLWLASIGLVEALIFGTQKSVFVALFSWVTQRKEHPEEKIDSYTVDSCYMHDGSYHGRYSASMARTTQTGEAVSTRELDSATPRVRTIILMDNKSILFMNLPTHHDYLP</sequence>
<evidence type="ECO:0000313" key="1">
    <source>
        <dbReference type="EMBL" id="CAG8736383.1"/>
    </source>
</evidence>
<dbReference type="Proteomes" id="UP000789525">
    <property type="component" value="Unassembled WGS sequence"/>
</dbReference>
<dbReference type="EMBL" id="CAJVPT010045515">
    <property type="protein sequence ID" value="CAG8736383.1"/>
    <property type="molecule type" value="Genomic_DNA"/>
</dbReference>
<protein>
    <submittedName>
        <fullName evidence="1">17389_t:CDS:1</fullName>
    </submittedName>
</protein>
<proteinExistence type="predicted"/>
<name>A0ACA9Q9T0_9GLOM</name>